<accession>A0AAN6PA39</accession>
<feature type="compositionally biased region" description="Pro residues" evidence="1">
    <location>
        <begin position="179"/>
        <end position="194"/>
    </location>
</feature>
<name>A0AAN6PA39_9PEZI</name>
<proteinExistence type="predicted"/>
<sequence>MDRTDQRLPRLTQEELANPYTRISLDGIELQLWQVAHVYGVSHDMPSPTLRAGASSRDFRVLYSRQRDRGAASPTIPTNIGIANITEGRHVANSPIVPSSIPERREAQRPAQRVTVRGNGRDDSETHNLLRLIDELVDESWSSEEENKEPQHTTAVSVATLLGTASNIKGIIWADPSFPPPLHPPPNRPLPLLPQRPAESRRHVTHRGPRLATLPGKAPRSTSRASPKSAEDSEPLRDDDAESERTITPSTSRRQLAPTSRTRDVSMPTAKVVAERPAAIHAAGRAASASILRRHGEESYHPRRQNSALTEAREKLVPPPLPHPLPDFLLNPPSFLQHPPDLSQQPPQNHQPGVTARGSPRLNKSKSSSRLAATATRAATSASDDDTALTSRWSSDSEEEEESKIKKLKRVFSLSRLRPRKSSLFQKQTGSEANKSAASVGKRTSGSSGSRRNSKAGN</sequence>
<evidence type="ECO:0000256" key="1">
    <source>
        <dbReference type="SAM" id="MobiDB-lite"/>
    </source>
</evidence>
<dbReference type="Proteomes" id="UP001303115">
    <property type="component" value="Unassembled WGS sequence"/>
</dbReference>
<evidence type="ECO:0000313" key="2">
    <source>
        <dbReference type="EMBL" id="KAK4033053.1"/>
    </source>
</evidence>
<feature type="compositionally biased region" description="Low complexity" evidence="1">
    <location>
        <begin position="365"/>
        <end position="394"/>
    </location>
</feature>
<feature type="compositionally biased region" description="Low complexity" evidence="1">
    <location>
        <begin position="439"/>
        <end position="451"/>
    </location>
</feature>
<organism evidence="2 3">
    <name type="scientific">Parachaetomium inaequale</name>
    <dbReference type="NCBI Taxonomy" id="2588326"/>
    <lineage>
        <taxon>Eukaryota</taxon>
        <taxon>Fungi</taxon>
        <taxon>Dikarya</taxon>
        <taxon>Ascomycota</taxon>
        <taxon>Pezizomycotina</taxon>
        <taxon>Sordariomycetes</taxon>
        <taxon>Sordariomycetidae</taxon>
        <taxon>Sordariales</taxon>
        <taxon>Chaetomiaceae</taxon>
        <taxon>Parachaetomium</taxon>
    </lineage>
</organism>
<reference evidence="3" key="1">
    <citation type="journal article" date="2023" name="Mol. Phylogenet. Evol.">
        <title>Genome-scale phylogeny and comparative genomics of the fungal order Sordariales.</title>
        <authorList>
            <person name="Hensen N."/>
            <person name="Bonometti L."/>
            <person name="Westerberg I."/>
            <person name="Brannstrom I.O."/>
            <person name="Guillou S."/>
            <person name="Cros-Aarteil S."/>
            <person name="Calhoun S."/>
            <person name="Haridas S."/>
            <person name="Kuo A."/>
            <person name="Mondo S."/>
            <person name="Pangilinan J."/>
            <person name="Riley R."/>
            <person name="LaButti K."/>
            <person name="Andreopoulos B."/>
            <person name="Lipzen A."/>
            <person name="Chen C."/>
            <person name="Yan M."/>
            <person name="Daum C."/>
            <person name="Ng V."/>
            <person name="Clum A."/>
            <person name="Steindorff A."/>
            <person name="Ohm R.A."/>
            <person name="Martin F."/>
            <person name="Silar P."/>
            <person name="Natvig D.O."/>
            <person name="Lalanne C."/>
            <person name="Gautier V."/>
            <person name="Ament-Velasquez S.L."/>
            <person name="Kruys A."/>
            <person name="Hutchinson M.I."/>
            <person name="Powell A.J."/>
            <person name="Barry K."/>
            <person name="Miller A.N."/>
            <person name="Grigoriev I.V."/>
            <person name="Debuchy R."/>
            <person name="Gladieux P."/>
            <person name="Hiltunen Thoren M."/>
            <person name="Johannesson H."/>
        </authorList>
    </citation>
    <scope>NUCLEOTIDE SEQUENCE [LARGE SCALE GENOMIC DNA]</scope>
    <source>
        <strain evidence="3">CBS 284.82</strain>
    </source>
</reference>
<gene>
    <name evidence="2" type="ORF">C8A01DRAFT_50292</name>
</gene>
<comment type="caution">
    <text evidence="2">The sequence shown here is derived from an EMBL/GenBank/DDBJ whole genome shotgun (WGS) entry which is preliminary data.</text>
</comment>
<feature type="compositionally biased region" description="Basic and acidic residues" evidence="1">
    <location>
        <begin position="119"/>
        <end position="128"/>
    </location>
</feature>
<feature type="compositionally biased region" description="Basic and acidic residues" evidence="1">
    <location>
        <begin position="229"/>
        <end position="238"/>
    </location>
</feature>
<feature type="compositionally biased region" description="Polar residues" evidence="1">
    <location>
        <begin position="246"/>
        <end position="260"/>
    </location>
</feature>
<keyword evidence="3" id="KW-1185">Reference proteome</keyword>
<dbReference type="EMBL" id="MU854555">
    <property type="protein sequence ID" value="KAK4033053.1"/>
    <property type="molecule type" value="Genomic_DNA"/>
</dbReference>
<protein>
    <submittedName>
        <fullName evidence="2">Uncharacterized protein</fullName>
    </submittedName>
</protein>
<feature type="compositionally biased region" description="Polar residues" evidence="1">
    <location>
        <begin position="425"/>
        <end position="437"/>
    </location>
</feature>
<feature type="region of interest" description="Disordered" evidence="1">
    <location>
        <begin position="179"/>
        <end position="270"/>
    </location>
</feature>
<feature type="region of interest" description="Disordered" evidence="1">
    <location>
        <begin position="100"/>
        <end position="128"/>
    </location>
</feature>
<evidence type="ECO:0000313" key="3">
    <source>
        <dbReference type="Proteomes" id="UP001303115"/>
    </source>
</evidence>
<dbReference type="AlphaFoldDB" id="A0AAN6PA39"/>
<feature type="compositionally biased region" description="Polar residues" evidence="1">
    <location>
        <begin position="342"/>
        <end position="352"/>
    </location>
</feature>
<feature type="region of interest" description="Disordered" evidence="1">
    <location>
        <begin position="286"/>
        <end position="458"/>
    </location>
</feature>